<dbReference type="InParanoid" id="A0A1C7N6Q5"/>
<dbReference type="PANTHER" id="PTHR33324:SF2">
    <property type="entry name" value="MYB_SANT-LIKE DNA-BINDING DOMAIN-CONTAINING PROTEIN"/>
    <property type="match status" value="1"/>
</dbReference>
<feature type="coiled-coil region" evidence="1">
    <location>
        <begin position="183"/>
        <end position="210"/>
    </location>
</feature>
<gene>
    <name evidence="2" type="ORF">A0J61_07220</name>
</gene>
<dbReference type="EMBL" id="LUGH01000477">
    <property type="protein sequence ID" value="OBZ84731.1"/>
    <property type="molecule type" value="Genomic_DNA"/>
</dbReference>
<accession>A0A1C7N6Q5</accession>
<dbReference type="OrthoDB" id="2506645at2759"/>
<name>A0A1C7N6Q5_9FUNG</name>
<keyword evidence="1" id="KW-0175">Coiled coil</keyword>
<proteinExistence type="predicted"/>
<keyword evidence="3" id="KW-1185">Reference proteome</keyword>
<evidence type="ECO:0000313" key="3">
    <source>
        <dbReference type="Proteomes" id="UP000093000"/>
    </source>
</evidence>
<protein>
    <submittedName>
        <fullName evidence="2">Uncharacterized protein</fullName>
    </submittedName>
</protein>
<dbReference type="Proteomes" id="UP000093000">
    <property type="component" value="Unassembled WGS sequence"/>
</dbReference>
<comment type="caution">
    <text evidence="2">The sequence shown here is derived from an EMBL/GenBank/DDBJ whole genome shotgun (WGS) entry which is preliminary data.</text>
</comment>
<dbReference type="PANTHER" id="PTHR33324">
    <property type="entry name" value="EXPRESSED PROTEIN"/>
    <property type="match status" value="1"/>
</dbReference>
<dbReference type="AlphaFoldDB" id="A0A1C7N6Q5"/>
<reference evidence="2 3" key="1">
    <citation type="submission" date="2016-03" db="EMBL/GenBank/DDBJ databases">
        <title>Choanephora cucurbitarum.</title>
        <authorList>
            <person name="Min B."/>
            <person name="Park H."/>
            <person name="Park J.-H."/>
            <person name="Shin H.-D."/>
            <person name="Choi I.-G."/>
        </authorList>
    </citation>
    <scope>NUCLEOTIDE SEQUENCE [LARGE SCALE GENOMIC DNA]</scope>
    <source>
        <strain evidence="2 3">KUS-F28377</strain>
    </source>
</reference>
<sequence length="248" mass="28391">MNNNNSNAKNNSRPKKYKDWTNDGCIDVETNERGLSSAELLFDGSKHQRTLSPGKYFEENGIHHCTKHQISTRVSQRKARYTNACQWLAQTGQGIRDQIFVMDDAVENEKVQDNTIQDHIKKICHEFNRMNNIWGTSVSMNLPCESSDSDNVEKVMTRQELMEPVEKELSIADKMATQSEERATALELLAQLLDQQNERAQKRINVDEELLTTEKSMASSMQKIANAIKAMVDNDIARTKLSRLKDQR</sequence>
<organism evidence="2 3">
    <name type="scientific">Choanephora cucurbitarum</name>
    <dbReference type="NCBI Taxonomy" id="101091"/>
    <lineage>
        <taxon>Eukaryota</taxon>
        <taxon>Fungi</taxon>
        <taxon>Fungi incertae sedis</taxon>
        <taxon>Mucoromycota</taxon>
        <taxon>Mucoromycotina</taxon>
        <taxon>Mucoromycetes</taxon>
        <taxon>Mucorales</taxon>
        <taxon>Mucorineae</taxon>
        <taxon>Choanephoraceae</taxon>
        <taxon>Choanephoroideae</taxon>
        <taxon>Choanephora</taxon>
    </lineage>
</organism>
<evidence type="ECO:0000256" key="1">
    <source>
        <dbReference type="SAM" id="Coils"/>
    </source>
</evidence>
<evidence type="ECO:0000313" key="2">
    <source>
        <dbReference type="EMBL" id="OBZ84731.1"/>
    </source>
</evidence>